<accession>A0A146LX58</accession>
<protein>
    <submittedName>
        <fullName evidence="1">Uncharacterized protein</fullName>
    </submittedName>
</protein>
<dbReference type="EMBL" id="GDHC01006398">
    <property type="protein sequence ID" value="JAQ12231.1"/>
    <property type="molecule type" value="Transcribed_RNA"/>
</dbReference>
<proteinExistence type="predicted"/>
<organism evidence="1">
    <name type="scientific">Lygus hesperus</name>
    <name type="common">Western plant bug</name>
    <dbReference type="NCBI Taxonomy" id="30085"/>
    <lineage>
        <taxon>Eukaryota</taxon>
        <taxon>Metazoa</taxon>
        <taxon>Ecdysozoa</taxon>
        <taxon>Arthropoda</taxon>
        <taxon>Hexapoda</taxon>
        <taxon>Insecta</taxon>
        <taxon>Pterygota</taxon>
        <taxon>Neoptera</taxon>
        <taxon>Paraneoptera</taxon>
        <taxon>Hemiptera</taxon>
        <taxon>Heteroptera</taxon>
        <taxon>Panheteroptera</taxon>
        <taxon>Cimicomorpha</taxon>
        <taxon>Miridae</taxon>
        <taxon>Mirini</taxon>
        <taxon>Lygus</taxon>
    </lineage>
</organism>
<gene>
    <name evidence="1" type="ORF">g.54669</name>
</gene>
<sequence length="146" mass="16635">MLLKTLNIQQISIREIDSRVERQMPLCMFLHHCTVYLNAVICDRVREQGGRPFGNAERAQDYLTVPGTIYLIPEVVQEYIRNVGKFTCTTGEEVFFNLPDRAVPGLSNDTFESGFFGPCDAFTHNLYECYVSPAVTARYVLATRDE</sequence>
<evidence type="ECO:0000313" key="1">
    <source>
        <dbReference type="EMBL" id="JAQ12231.1"/>
    </source>
</evidence>
<reference evidence="1" key="1">
    <citation type="journal article" date="2016" name="Gigascience">
        <title>De novo construction of an expanded transcriptome assembly for the western tarnished plant bug, Lygus hesperus.</title>
        <authorList>
            <person name="Tassone E.E."/>
            <person name="Geib S.M."/>
            <person name="Hall B."/>
            <person name="Fabrick J.A."/>
            <person name="Brent C.S."/>
            <person name="Hull J.J."/>
        </authorList>
    </citation>
    <scope>NUCLEOTIDE SEQUENCE</scope>
</reference>
<name>A0A146LX58_LYGHE</name>
<feature type="non-terminal residue" evidence="1">
    <location>
        <position position="146"/>
    </location>
</feature>
<dbReference type="AlphaFoldDB" id="A0A146LX58"/>